<dbReference type="PANTHER" id="PTHR10083:SF217">
    <property type="entry name" value="BOOPHILIN-H2"/>
    <property type="match status" value="1"/>
</dbReference>
<proteinExistence type="evidence at transcript level"/>
<keyword evidence="7" id="KW-0732">Signal</keyword>
<dbReference type="InterPro" id="IPR050098">
    <property type="entry name" value="TFPI/VKTCI-like"/>
</dbReference>
<evidence type="ECO:0000259" key="8">
    <source>
        <dbReference type="PROSITE" id="PS50279"/>
    </source>
</evidence>
<dbReference type="SUPFAM" id="SSF57362">
    <property type="entry name" value="BPTI-like"/>
    <property type="match status" value="2"/>
</dbReference>
<feature type="domain" description="BPTI/Kunitz inhibitor" evidence="8">
    <location>
        <begin position="120"/>
        <end position="173"/>
    </location>
</feature>
<evidence type="ECO:0000256" key="4">
    <source>
        <dbReference type="ARBA" id="ARBA00022690"/>
    </source>
</evidence>
<dbReference type="InterPro" id="IPR002223">
    <property type="entry name" value="Kunitz_BPTI"/>
</dbReference>
<comment type="subcellular location">
    <subcellularLocation>
        <location evidence="1">Secreted</location>
    </subcellularLocation>
</comment>
<feature type="signal peptide" evidence="7">
    <location>
        <begin position="1"/>
        <end position="22"/>
    </location>
</feature>
<evidence type="ECO:0000256" key="5">
    <source>
        <dbReference type="ARBA" id="ARBA00022900"/>
    </source>
</evidence>
<keyword evidence="6" id="KW-1015">Disulfide bond</keyword>
<evidence type="ECO:0000256" key="6">
    <source>
        <dbReference type="ARBA" id="ARBA00023157"/>
    </source>
</evidence>
<dbReference type="PROSITE" id="PS00280">
    <property type="entry name" value="BPTI_KUNITZ_1"/>
    <property type="match status" value="2"/>
</dbReference>
<keyword evidence="5" id="KW-0722">Serine protease inhibitor</keyword>
<organism evidence="9">
    <name type="scientific">Amblyomma triste</name>
    <name type="common">Neotropical tick</name>
    <dbReference type="NCBI Taxonomy" id="251400"/>
    <lineage>
        <taxon>Eukaryota</taxon>
        <taxon>Metazoa</taxon>
        <taxon>Ecdysozoa</taxon>
        <taxon>Arthropoda</taxon>
        <taxon>Chelicerata</taxon>
        <taxon>Arachnida</taxon>
        <taxon>Acari</taxon>
        <taxon>Parasitiformes</taxon>
        <taxon>Ixodida</taxon>
        <taxon>Ixodoidea</taxon>
        <taxon>Ixodidae</taxon>
        <taxon>Amblyomminae</taxon>
        <taxon>Amblyomma</taxon>
    </lineage>
</organism>
<dbReference type="CDD" id="cd00109">
    <property type="entry name" value="Kunitz-type"/>
    <property type="match status" value="1"/>
</dbReference>
<accession>A0A023G3R8</accession>
<dbReference type="EMBL" id="GBBM01006512">
    <property type="protein sequence ID" value="JAC28906.1"/>
    <property type="molecule type" value="mRNA"/>
</dbReference>
<sequence>MKLTFLVFFVYLYGCEWLPSMAEPSYKRKKEDCLKRLKVGKHCDKRGERQKWFYNTTSKTCEEFTYLGCKGNANRFPSQEACLLLCKSEKIDDIRSTAEQEPSCEEYDGAEDTSLPTDLCSLTAEKGGRCPGKKPGIRWFYTRQNKTCSPFYYCGCGGNENNFPEEDVCIQTCDPQMYDYEEYEKNLENTETSES</sequence>
<dbReference type="GO" id="GO:0005615">
    <property type="term" value="C:extracellular space"/>
    <property type="evidence" value="ECO:0007669"/>
    <property type="project" value="TreeGrafter"/>
</dbReference>
<keyword evidence="2" id="KW-0964">Secreted</keyword>
<reference evidence="9" key="1">
    <citation type="submission" date="2014-03" db="EMBL/GenBank/DDBJ databases">
        <title>The sialotranscriptome of Amblyomma triste, Amblyomma parvum and Amblyomma cajennense ticks, uncovered by 454-based RNA-seq.</title>
        <authorList>
            <person name="Garcia G.R."/>
            <person name="Gardinassi L.G."/>
            <person name="Ribeiro J.M."/>
            <person name="Anatriello E."/>
            <person name="Ferreira B.R."/>
            <person name="Moreira H.N."/>
            <person name="Mafra C."/>
            <person name="Olegario M.M."/>
            <person name="Szabo P.J."/>
            <person name="Miranda-Santos I.K."/>
            <person name="Maruyama S.R."/>
        </authorList>
    </citation>
    <scope>NUCLEOTIDE SEQUENCE</scope>
    <source>
        <strain evidence="9">Mato Grasso do Sul</strain>
        <tissue evidence="9">Salivary glands</tissue>
    </source>
</reference>
<dbReference type="InterPro" id="IPR020901">
    <property type="entry name" value="Prtase_inh_Kunz-CS"/>
</dbReference>
<keyword evidence="3" id="KW-0800">Toxin</keyword>
<dbReference type="AlphaFoldDB" id="A0A023G3R8"/>
<dbReference type="PROSITE" id="PS50279">
    <property type="entry name" value="BPTI_KUNITZ_2"/>
    <property type="match status" value="2"/>
</dbReference>
<name>A0A023G3R8_AMBTT</name>
<evidence type="ECO:0000256" key="2">
    <source>
        <dbReference type="ARBA" id="ARBA00022525"/>
    </source>
</evidence>
<evidence type="ECO:0000256" key="1">
    <source>
        <dbReference type="ARBA" id="ARBA00004613"/>
    </source>
</evidence>
<evidence type="ECO:0000313" key="9">
    <source>
        <dbReference type="EMBL" id="JAC28906.1"/>
    </source>
</evidence>
<evidence type="ECO:0000256" key="7">
    <source>
        <dbReference type="SAM" id="SignalP"/>
    </source>
</evidence>
<dbReference type="PANTHER" id="PTHR10083">
    <property type="entry name" value="KUNITZ-TYPE PROTEASE INHIBITOR-RELATED"/>
    <property type="match status" value="1"/>
</dbReference>
<feature type="chain" id="PRO_5001516789" evidence="7">
    <location>
        <begin position="23"/>
        <end position="195"/>
    </location>
</feature>
<dbReference type="Pfam" id="PF00014">
    <property type="entry name" value="Kunitz_BPTI"/>
    <property type="match status" value="2"/>
</dbReference>
<dbReference type="InterPro" id="IPR036880">
    <property type="entry name" value="Kunitz_BPTI_sf"/>
</dbReference>
<evidence type="ECO:0000256" key="3">
    <source>
        <dbReference type="ARBA" id="ARBA00022656"/>
    </source>
</evidence>
<dbReference type="Gene3D" id="4.10.410.10">
    <property type="entry name" value="Pancreatic trypsin inhibitor Kunitz domain"/>
    <property type="match status" value="2"/>
</dbReference>
<protein>
    <submittedName>
        <fullName evidence="9">Putative tick kunitz 87</fullName>
    </submittedName>
</protein>
<feature type="domain" description="BPTI/Kunitz inhibitor" evidence="8">
    <location>
        <begin position="33"/>
        <end position="86"/>
    </location>
</feature>
<keyword evidence="4" id="KW-0646">Protease inhibitor</keyword>
<dbReference type="GO" id="GO:0004867">
    <property type="term" value="F:serine-type endopeptidase inhibitor activity"/>
    <property type="evidence" value="ECO:0007669"/>
    <property type="project" value="UniProtKB-KW"/>
</dbReference>
<dbReference type="SMART" id="SM00131">
    <property type="entry name" value="KU"/>
    <property type="match status" value="2"/>
</dbReference>